<organism evidence="1 2">
    <name type="scientific">Crucibulum laeve</name>
    <dbReference type="NCBI Taxonomy" id="68775"/>
    <lineage>
        <taxon>Eukaryota</taxon>
        <taxon>Fungi</taxon>
        <taxon>Dikarya</taxon>
        <taxon>Basidiomycota</taxon>
        <taxon>Agaricomycotina</taxon>
        <taxon>Agaricomycetes</taxon>
        <taxon>Agaricomycetidae</taxon>
        <taxon>Agaricales</taxon>
        <taxon>Agaricineae</taxon>
        <taxon>Nidulariaceae</taxon>
        <taxon>Crucibulum</taxon>
    </lineage>
</organism>
<dbReference type="EMBL" id="ML213668">
    <property type="protein sequence ID" value="TFK32643.1"/>
    <property type="molecule type" value="Genomic_DNA"/>
</dbReference>
<accession>A0A5C3LK51</accession>
<gene>
    <name evidence="1" type="ORF">BDQ12DRAFT_480582</name>
</gene>
<dbReference type="Proteomes" id="UP000308652">
    <property type="component" value="Unassembled WGS sequence"/>
</dbReference>
<proteinExistence type="predicted"/>
<name>A0A5C3LK51_9AGAR</name>
<evidence type="ECO:0000313" key="2">
    <source>
        <dbReference type="Proteomes" id="UP000308652"/>
    </source>
</evidence>
<dbReference type="AlphaFoldDB" id="A0A5C3LK51"/>
<reference evidence="1 2" key="1">
    <citation type="journal article" date="2019" name="Nat. Ecol. Evol.">
        <title>Megaphylogeny resolves global patterns of mushroom evolution.</title>
        <authorList>
            <person name="Varga T."/>
            <person name="Krizsan K."/>
            <person name="Foldi C."/>
            <person name="Dima B."/>
            <person name="Sanchez-Garcia M."/>
            <person name="Sanchez-Ramirez S."/>
            <person name="Szollosi G.J."/>
            <person name="Szarkandi J.G."/>
            <person name="Papp V."/>
            <person name="Albert L."/>
            <person name="Andreopoulos W."/>
            <person name="Angelini C."/>
            <person name="Antonin V."/>
            <person name="Barry K.W."/>
            <person name="Bougher N.L."/>
            <person name="Buchanan P."/>
            <person name="Buyck B."/>
            <person name="Bense V."/>
            <person name="Catcheside P."/>
            <person name="Chovatia M."/>
            <person name="Cooper J."/>
            <person name="Damon W."/>
            <person name="Desjardin D."/>
            <person name="Finy P."/>
            <person name="Geml J."/>
            <person name="Haridas S."/>
            <person name="Hughes K."/>
            <person name="Justo A."/>
            <person name="Karasinski D."/>
            <person name="Kautmanova I."/>
            <person name="Kiss B."/>
            <person name="Kocsube S."/>
            <person name="Kotiranta H."/>
            <person name="LaButti K.M."/>
            <person name="Lechner B.E."/>
            <person name="Liimatainen K."/>
            <person name="Lipzen A."/>
            <person name="Lukacs Z."/>
            <person name="Mihaltcheva S."/>
            <person name="Morgado L.N."/>
            <person name="Niskanen T."/>
            <person name="Noordeloos M.E."/>
            <person name="Ohm R.A."/>
            <person name="Ortiz-Santana B."/>
            <person name="Ovrebo C."/>
            <person name="Racz N."/>
            <person name="Riley R."/>
            <person name="Savchenko A."/>
            <person name="Shiryaev A."/>
            <person name="Soop K."/>
            <person name="Spirin V."/>
            <person name="Szebenyi C."/>
            <person name="Tomsovsky M."/>
            <person name="Tulloss R.E."/>
            <person name="Uehling J."/>
            <person name="Grigoriev I.V."/>
            <person name="Vagvolgyi C."/>
            <person name="Papp T."/>
            <person name="Martin F.M."/>
            <person name="Miettinen O."/>
            <person name="Hibbett D.S."/>
            <person name="Nagy L.G."/>
        </authorList>
    </citation>
    <scope>NUCLEOTIDE SEQUENCE [LARGE SCALE GENOMIC DNA]</scope>
    <source>
        <strain evidence="1 2">CBS 166.37</strain>
    </source>
</reference>
<sequence length="102" mass="11517">MYRDTYAKAPEFFIAMVQSRWRGSGNALAAESKCLHSVSFFVVSGQSKEAEDESIMQKISDGLQACVDAGLELNIHRNQHKAYWMLDASYDISDLHDLLMAR</sequence>
<protein>
    <submittedName>
        <fullName evidence="1">Uncharacterized protein</fullName>
    </submittedName>
</protein>
<keyword evidence="2" id="KW-1185">Reference proteome</keyword>
<evidence type="ECO:0000313" key="1">
    <source>
        <dbReference type="EMBL" id="TFK32643.1"/>
    </source>
</evidence>